<evidence type="ECO:0000256" key="9">
    <source>
        <dbReference type="ARBA" id="ARBA00023125"/>
    </source>
</evidence>
<evidence type="ECO:0000256" key="15">
    <source>
        <dbReference type="SAM" id="MobiDB-lite"/>
    </source>
</evidence>
<keyword evidence="9" id="KW-0238">DNA-binding</keyword>
<dbReference type="InterPro" id="IPR024119">
    <property type="entry name" value="TF_DEAF-1"/>
</dbReference>
<evidence type="ECO:0000256" key="10">
    <source>
        <dbReference type="ARBA" id="ARBA00023163"/>
    </source>
</evidence>
<gene>
    <name evidence="18" type="ORF">PECUL_23A047618</name>
</gene>
<dbReference type="GO" id="GO:0003677">
    <property type="term" value="F:DNA binding"/>
    <property type="evidence" value="ECO:0007669"/>
    <property type="project" value="UniProtKB-KW"/>
</dbReference>
<keyword evidence="11" id="KW-0539">Nucleus</keyword>
<keyword evidence="2" id="KW-0217">Developmental protein</keyword>
<proteinExistence type="predicted"/>
<keyword evidence="4" id="KW-0479">Metal-binding</keyword>
<feature type="domain" description="MYND-type" evidence="17">
    <location>
        <begin position="504"/>
        <end position="540"/>
    </location>
</feature>
<dbReference type="InterPro" id="IPR010919">
    <property type="entry name" value="SAND-like_dom_sf"/>
</dbReference>
<keyword evidence="10" id="KW-0804">Transcription</keyword>
<evidence type="ECO:0000256" key="1">
    <source>
        <dbReference type="ARBA" id="ARBA00004123"/>
    </source>
</evidence>
<name>A0AAD1THW4_PELCU</name>
<evidence type="ECO:0000256" key="7">
    <source>
        <dbReference type="ARBA" id="ARBA00022902"/>
    </source>
</evidence>
<dbReference type="SUPFAM" id="SSF144232">
    <property type="entry name" value="HIT/MYND zinc finger-like"/>
    <property type="match status" value="1"/>
</dbReference>
<keyword evidence="3" id="KW-0597">Phosphoprotein</keyword>
<evidence type="ECO:0000259" key="16">
    <source>
        <dbReference type="PROSITE" id="PS50864"/>
    </source>
</evidence>
<dbReference type="PROSITE" id="PS50865">
    <property type="entry name" value="ZF_MYND_2"/>
    <property type="match status" value="1"/>
</dbReference>
<keyword evidence="19" id="KW-1185">Reference proteome</keyword>
<dbReference type="SUPFAM" id="SSF63763">
    <property type="entry name" value="SAND domain-like"/>
    <property type="match status" value="1"/>
</dbReference>
<dbReference type="AlphaFoldDB" id="A0AAD1THW4"/>
<feature type="domain" description="SAND" evidence="16">
    <location>
        <begin position="225"/>
        <end position="305"/>
    </location>
</feature>
<evidence type="ECO:0000256" key="5">
    <source>
        <dbReference type="ARBA" id="ARBA00022771"/>
    </source>
</evidence>
<feature type="region of interest" description="Disordered" evidence="15">
    <location>
        <begin position="193"/>
        <end position="220"/>
    </location>
</feature>
<dbReference type="Pfam" id="PF01342">
    <property type="entry name" value="SAND"/>
    <property type="match status" value="1"/>
</dbReference>
<keyword evidence="7" id="KW-0524">Neurogenesis</keyword>
<accession>A0AAD1THW4</accession>
<dbReference type="Gene3D" id="6.10.140.2220">
    <property type="match status" value="1"/>
</dbReference>
<organism evidence="18 19">
    <name type="scientific">Pelobates cultripes</name>
    <name type="common">Western spadefoot toad</name>
    <dbReference type="NCBI Taxonomy" id="61616"/>
    <lineage>
        <taxon>Eukaryota</taxon>
        <taxon>Metazoa</taxon>
        <taxon>Chordata</taxon>
        <taxon>Craniata</taxon>
        <taxon>Vertebrata</taxon>
        <taxon>Euteleostomi</taxon>
        <taxon>Amphibia</taxon>
        <taxon>Batrachia</taxon>
        <taxon>Anura</taxon>
        <taxon>Pelobatoidea</taxon>
        <taxon>Pelobatidae</taxon>
        <taxon>Pelobates</taxon>
    </lineage>
</organism>
<comment type="subcellular location">
    <subcellularLocation>
        <location evidence="1">Nucleus</location>
    </subcellularLocation>
</comment>
<dbReference type="PANTHER" id="PTHR10237:SF1">
    <property type="entry name" value="DEFORMED EPIDERMAL AUTOREGULATORY FACTOR 1 HOMOLOG"/>
    <property type="match status" value="1"/>
</dbReference>
<dbReference type="FunFam" id="3.10.390.10:FF:000004">
    <property type="entry name" value="Deformed epidermal autoregulatory factor 1"/>
    <property type="match status" value="1"/>
</dbReference>
<evidence type="ECO:0000256" key="12">
    <source>
        <dbReference type="ARBA" id="ARBA00073412"/>
    </source>
</evidence>
<evidence type="ECO:0000256" key="14">
    <source>
        <dbReference type="PROSITE-ProRule" id="PRU00134"/>
    </source>
</evidence>
<dbReference type="Gene3D" id="3.10.390.10">
    <property type="entry name" value="SAND domain-like"/>
    <property type="match status" value="1"/>
</dbReference>
<evidence type="ECO:0000313" key="19">
    <source>
        <dbReference type="Proteomes" id="UP001295444"/>
    </source>
</evidence>
<dbReference type="InterPro" id="IPR000770">
    <property type="entry name" value="SAND_dom"/>
</dbReference>
<evidence type="ECO:0000256" key="4">
    <source>
        <dbReference type="ARBA" id="ARBA00022723"/>
    </source>
</evidence>
<dbReference type="GO" id="GO:0008270">
    <property type="term" value="F:zinc ion binding"/>
    <property type="evidence" value="ECO:0007669"/>
    <property type="project" value="UniProtKB-KW"/>
</dbReference>
<dbReference type="PROSITE" id="PS01360">
    <property type="entry name" value="ZF_MYND_1"/>
    <property type="match status" value="1"/>
</dbReference>
<keyword evidence="8" id="KW-0805">Transcription regulation</keyword>
<reference evidence="18" key="1">
    <citation type="submission" date="2022-03" db="EMBL/GenBank/DDBJ databases">
        <authorList>
            <person name="Alioto T."/>
            <person name="Alioto T."/>
            <person name="Gomez Garrido J."/>
        </authorList>
    </citation>
    <scope>NUCLEOTIDE SEQUENCE</scope>
</reference>
<dbReference type="InterPro" id="IPR002893">
    <property type="entry name" value="Znf_MYND"/>
</dbReference>
<protein>
    <recommendedName>
        <fullName evidence="12">Deformed epidermal autoregulatory factor 1 homolog</fullName>
    </recommendedName>
    <alternativeName>
        <fullName evidence="13">Nuclear DEAF-1-related transcriptional regulator</fullName>
    </alternativeName>
</protein>
<dbReference type="GO" id="GO:0007399">
    <property type="term" value="P:nervous system development"/>
    <property type="evidence" value="ECO:0007669"/>
    <property type="project" value="UniProtKB-KW"/>
</dbReference>
<evidence type="ECO:0000256" key="3">
    <source>
        <dbReference type="ARBA" id="ARBA00022553"/>
    </source>
</evidence>
<evidence type="ECO:0000256" key="13">
    <source>
        <dbReference type="ARBA" id="ARBA00079052"/>
    </source>
</evidence>
<sequence>MAALHSNWKLAKPRRHLRRGSAALGGFRGRESRRVIAEPSAISGLGRFFPAPVYGFPIAGPDGFGRRFSCVSGNRVRLFPMDESQATRLGLSEAAAAVAAVAAAVRDGPEVTSVTVMTGPEGRNAAGNGYTEVTVSSVGAPGENVFTTSVASAASLSDHVLGERTSLQIGDSLSTEKATLIVVHTDGSIVETQDLKVPSAPMTPGSERPSTPLTPGSGKDGTKYNWDSSVYENELPVRCRNISGILYKNRLGSSGRGRCVKHMDSWYTPTEFEAMAGRASSKDWKRSIRYAGRPLQCLIQDGLLTPHAASCTCAACCDDLSLSGPVRLFVPYKRRKKEGEMPTVPAKKEAKNLTLLPTTAAATFTVSSSGQITASESLTFERATTAEASAILSDSPPQGDVYTGATAVHEVLTSLPALALAPSTPTKESSHGGVNGLEVSEQQRHWLYLEEMVNSLISTAQQLKTYLEQAKSEAAVERKEFHSHLFQQTEEMDGKHEILLRQSCVNCGREALNECTGCHKVNYCSIFCQRKDWKDHQHLCGQASTLSVHAEDVHVTDKDPV</sequence>
<dbReference type="SMART" id="SM00258">
    <property type="entry name" value="SAND"/>
    <property type="match status" value="1"/>
</dbReference>
<evidence type="ECO:0000256" key="6">
    <source>
        <dbReference type="ARBA" id="ARBA00022833"/>
    </source>
</evidence>
<dbReference type="PROSITE" id="PS50864">
    <property type="entry name" value="SAND"/>
    <property type="match status" value="1"/>
</dbReference>
<evidence type="ECO:0000256" key="8">
    <source>
        <dbReference type="ARBA" id="ARBA00023015"/>
    </source>
</evidence>
<dbReference type="Pfam" id="PF01753">
    <property type="entry name" value="zf-MYND"/>
    <property type="match status" value="1"/>
</dbReference>
<dbReference type="GO" id="GO:0005634">
    <property type="term" value="C:nucleus"/>
    <property type="evidence" value="ECO:0007669"/>
    <property type="project" value="UniProtKB-SubCell"/>
</dbReference>
<dbReference type="GO" id="GO:0000981">
    <property type="term" value="F:DNA-binding transcription factor activity, RNA polymerase II-specific"/>
    <property type="evidence" value="ECO:0007669"/>
    <property type="project" value="TreeGrafter"/>
</dbReference>
<dbReference type="Proteomes" id="UP001295444">
    <property type="component" value="Chromosome 12"/>
</dbReference>
<evidence type="ECO:0000259" key="17">
    <source>
        <dbReference type="PROSITE" id="PS50865"/>
    </source>
</evidence>
<evidence type="ECO:0000256" key="2">
    <source>
        <dbReference type="ARBA" id="ARBA00022473"/>
    </source>
</evidence>
<keyword evidence="5 14" id="KW-0863">Zinc-finger</keyword>
<evidence type="ECO:0000256" key="11">
    <source>
        <dbReference type="ARBA" id="ARBA00023242"/>
    </source>
</evidence>
<dbReference type="EMBL" id="OW240923">
    <property type="protein sequence ID" value="CAH2325342.1"/>
    <property type="molecule type" value="Genomic_DNA"/>
</dbReference>
<dbReference type="FunFam" id="6.10.140.2220:FF:000008">
    <property type="entry name" value="Deformed epidermal autoregulatory factor 1"/>
    <property type="match status" value="1"/>
</dbReference>
<dbReference type="PANTHER" id="PTHR10237">
    <property type="entry name" value="DEFORMED EPIDERMAL AUTOREGULATORY FACTOR 1 HOMOLOG SUPPRESSIN"/>
    <property type="match status" value="1"/>
</dbReference>
<keyword evidence="6" id="KW-0862">Zinc</keyword>
<evidence type="ECO:0000313" key="18">
    <source>
        <dbReference type="EMBL" id="CAH2325342.1"/>
    </source>
</evidence>